<gene>
    <name evidence="1" type="ORF">GH723_15180</name>
</gene>
<dbReference type="Proteomes" id="UP000334019">
    <property type="component" value="Chromosome"/>
</dbReference>
<dbReference type="InterPro" id="IPR029044">
    <property type="entry name" value="Nucleotide-diphossugar_trans"/>
</dbReference>
<dbReference type="GO" id="GO:0016740">
    <property type="term" value="F:transferase activity"/>
    <property type="evidence" value="ECO:0007669"/>
    <property type="project" value="UniProtKB-KW"/>
</dbReference>
<reference evidence="1 2" key="1">
    <citation type="submission" date="2019-11" db="EMBL/GenBank/DDBJ databases">
        <authorList>
            <person name="He Y."/>
        </authorList>
    </citation>
    <scope>NUCLEOTIDE SEQUENCE [LARGE SCALE GENOMIC DNA]</scope>
    <source>
        <strain evidence="1 2">SCSIO 58843</strain>
    </source>
</reference>
<dbReference type="SUPFAM" id="SSF53448">
    <property type="entry name" value="Nucleotide-diphospho-sugar transferases"/>
    <property type="match status" value="1"/>
</dbReference>
<name>A0A5Q2RN10_9ACTN</name>
<keyword evidence="2" id="KW-1185">Reference proteome</keyword>
<evidence type="ECO:0000313" key="2">
    <source>
        <dbReference type="Proteomes" id="UP000334019"/>
    </source>
</evidence>
<dbReference type="SUPFAM" id="SSF53756">
    <property type="entry name" value="UDP-Glycosyltransferase/glycogen phosphorylase"/>
    <property type="match status" value="1"/>
</dbReference>
<accession>A0A5Q2RN10</accession>
<dbReference type="CDD" id="cd03801">
    <property type="entry name" value="GT4_PimA-like"/>
    <property type="match status" value="1"/>
</dbReference>
<organism evidence="1 2">
    <name type="scientific">Actinomarinicola tropica</name>
    <dbReference type="NCBI Taxonomy" id="2789776"/>
    <lineage>
        <taxon>Bacteria</taxon>
        <taxon>Bacillati</taxon>
        <taxon>Actinomycetota</taxon>
        <taxon>Acidimicrobiia</taxon>
        <taxon>Acidimicrobiales</taxon>
        <taxon>Iamiaceae</taxon>
        <taxon>Actinomarinicola</taxon>
    </lineage>
</organism>
<dbReference type="EMBL" id="CP045851">
    <property type="protein sequence ID" value="QGG96332.1"/>
    <property type="molecule type" value="Genomic_DNA"/>
</dbReference>
<sequence length="777" mass="84766">MLASSFLEHHPGATLDVLVVDSEAPEAPPLEPVAPGTSVLGTEDLGIGRRTVHDMAMIYDVTEMATAVKPALLRHLLERYGEPVMYLDPDIVVFDSIEAAHDLARRTPIVLTPHVLSPLPRDGARVRDEDLLVAGQFNLGFIAVGPGAEGFLDWWHERTVHHACNEPASGMFTDQRWIDFVPALFDHHVVRDPGWNVAYWNLHERPLSRDHDGRVLAGGATLRFLHLSGFDPASPHLLSRHTLGEPRVLLSDQPVLAELAQRYAEQLRHVGGDGDRPYGYDRMGGGPIPLEVRRTFRTALLQPDPADGELPEPFSPEDPDAVLRWLNAPVVAHPGGVVTRLERMVWTMRVDLQVAFGDLAGQGGAGLSAWAAHDEWYQDRYGHLLVGASDEAPSTRCLRPGANVLGYMGAELGVGEVGRLVVRAAEAGSVPHTIHRYTATHSRQHDPTRRVAEDVGRSSEWPYAVSVMCVNADSTPRLVADAPGAFDAGQVRVGVWFWELEEFPPALHGSFGHVDELWVASEFVAAALRPHAPCPVRVMPLVVEPPPPTHLTRADVGLPDGPFVFGFHFDAFSVPGRKNPTGVLQAYLDAFGPDDGTHLIVKSINGDSARTELERLRSMARGRPDVEIRDGYLSRLRMSALVHHTDAYVSLHRSEGYGLTMASAMAAGKPVVATGYSGNLQFMTPENSILVPYERVPVGAGNPPYDPAATWAEPDLSAATSAMRALVDDPVLARRLGLQAQRDVRDRHSAERAGAWLRDRVLALSEARSSRRVGSAA</sequence>
<dbReference type="KEGG" id="atq:GH723_15180"/>
<dbReference type="PANTHER" id="PTHR46656:SF3">
    <property type="entry name" value="PUTATIVE-RELATED"/>
    <property type="match status" value="1"/>
</dbReference>
<evidence type="ECO:0000313" key="1">
    <source>
        <dbReference type="EMBL" id="QGG96332.1"/>
    </source>
</evidence>
<dbReference type="Pfam" id="PF13692">
    <property type="entry name" value="Glyco_trans_1_4"/>
    <property type="match status" value="1"/>
</dbReference>
<keyword evidence="1" id="KW-0808">Transferase</keyword>
<dbReference type="Gene3D" id="3.40.50.2000">
    <property type="entry name" value="Glycogen Phosphorylase B"/>
    <property type="match status" value="1"/>
</dbReference>
<protein>
    <submittedName>
        <fullName evidence="1">Glycosyltransferase</fullName>
    </submittedName>
</protein>
<dbReference type="PANTHER" id="PTHR46656">
    <property type="entry name" value="PUTATIVE-RELATED"/>
    <property type="match status" value="1"/>
</dbReference>
<dbReference type="RefSeq" id="WP_153760436.1">
    <property type="nucleotide sequence ID" value="NZ_CP045851.1"/>
</dbReference>
<dbReference type="AlphaFoldDB" id="A0A5Q2RN10"/>
<proteinExistence type="predicted"/>